<gene>
    <name evidence="6" type="ORF">EV138_3116</name>
</gene>
<keyword evidence="3 6" id="KW-0012">Acyltransferase</keyword>
<dbReference type="PROSITE" id="PS51186">
    <property type="entry name" value="GNAT"/>
    <property type="match status" value="1"/>
</dbReference>
<name>A0A4R7TC11_9ACTN</name>
<organism evidence="6 7">
    <name type="scientific">Kribbella voronezhensis</name>
    <dbReference type="NCBI Taxonomy" id="2512212"/>
    <lineage>
        <taxon>Bacteria</taxon>
        <taxon>Bacillati</taxon>
        <taxon>Actinomycetota</taxon>
        <taxon>Actinomycetes</taxon>
        <taxon>Propionibacteriales</taxon>
        <taxon>Kribbellaceae</taxon>
        <taxon>Kribbella</taxon>
    </lineage>
</organism>
<dbReference type="EMBL" id="SOCE01000001">
    <property type="protein sequence ID" value="TDU89545.1"/>
    <property type="molecule type" value="Genomic_DNA"/>
</dbReference>
<dbReference type="InterPro" id="IPR000182">
    <property type="entry name" value="GNAT_dom"/>
</dbReference>
<keyword evidence="7" id="KW-1185">Reference proteome</keyword>
<evidence type="ECO:0000256" key="3">
    <source>
        <dbReference type="ARBA" id="ARBA00023315"/>
    </source>
</evidence>
<evidence type="ECO:0000256" key="1">
    <source>
        <dbReference type="ARBA" id="ARBA00008694"/>
    </source>
</evidence>
<dbReference type="GO" id="GO:0008080">
    <property type="term" value="F:N-acetyltransferase activity"/>
    <property type="evidence" value="ECO:0007669"/>
    <property type="project" value="UniProtKB-ARBA"/>
</dbReference>
<reference evidence="6 7" key="1">
    <citation type="submission" date="2019-03" db="EMBL/GenBank/DDBJ databases">
        <title>Genomic Encyclopedia of Type Strains, Phase III (KMG-III): the genomes of soil and plant-associated and newly described type strains.</title>
        <authorList>
            <person name="Whitman W."/>
        </authorList>
    </citation>
    <scope>NUCLEOTIDE SEQUENCE [LARGE SCALE GENOMIC DNA]</scope>
    <source>
        <strain evidence="6 7">VKM Ac-2575</strain>
    </source>
</reference>
<keyword evidence="2 6" id="KW-0808">Transferase</keyword>
<dbReference type="CDD" id="cd04301">
    <property type="entry name" value="NAT_SF"/>
    <property type="match status" value="1"/>
</dbReference>
<feature type="domain" description="N-acetyltransferase" evidence="5">
    <location>
        <begin position="29"/>
        <end position="184"/>
    </location>
</feature>
<evidence type="ECO:0000313" key="6">
    <source>
        <dbReference type="EMBL" id="TDU89545.1"/>
    </source>
</evidence>
<evidence type="ECO:0000313" key="7">
    <source>
        <dbReference type="Proteomes" id="UP000295151"/>
    </source>
</evidence>
<dbReference type="SUPFAM" id="SSF55729">
    <property type="entry name" value="Acyl-CoA N-acyltransferases (Nat)"/>
    <property type="match status" value="1"/>
</dbReference>
<evidence type="ECO:0000259" key="5">
    <source>
        <dbReference type="PROSITE" id="PS51186"/>
    </source>
</evidence>
<evidence type="ECO:0000256" key="2">
    <source>
        <dbReference type="ARBA" id="ARBA00022679"/>
    </source>
</evidence>
<dbReference type="Proteomes" id="UP000295151">
    <property type="component" value="Unassembled WGS sequence"/>
</dbReference>
<proteinExistence type="inferred from homology"/>
<dbReference type="Gene3D" id="3.40.630.30">
    <property type="match status" value="1"/>
</dbReference>
<dbReference type="FunFam" id="3.40.630.30:FF:000064">
    <property type="entry name" value="GNAT family acetyltransferase"/>
    <property type="match status" value="1"/>
</dbReference>
<sequence length="186" mass="20834">MNTAVNEFHPRMNPRQSVTGQDEAMQTDDRIRRARPTDVPAIVDLVYALAEYERAPDECRLTASQLETALFGPTPAVFCHVAAAEPEGEVVGCALWFLNFSTWRGVHGIYLEDLFVSPQHRGSGLGKALLTALAQECVTNNYERLEWSVLNWNTPALDFYKSLGARPQEEWTTYRLTDEALTTLGS</sequence>
<dbReference type="InterPro" id="IPR016181">
    <property type="entry name" value="Acyl_CoA_acyltransferase"/>
</dbReference>
<comment type="caution">
    <text evidence="6">The sequence shown here is derived from an EMBL/GenBank/DDBJ whole genome shotgun (WGS) entry which is preliminary data.</text>
</comment>
<dbReference type="Pfam" id="PF00583">
    <property type="entry name" value="Acetyltransf_1"/>
    <property type="match status" value="1"/>
</dbReference>
<accession>A0A4R7TC11</accession>
<evidence type="ECO:0000256" key="4">
    <source>
        <dbReference type="SAM" id="MobiDB-lite"/>
    </source>
</evidence>
<comment type="similarity">
    <text evidence="1">Belongs to the acetyltransferase family.</text>
</comment>
<feature type="region of interest" description="Disordered" evidence="4">
    <location>
        <begin position="1"/>
        <end position="33"/>
    </location>
</feature>
<dbReference type="PANTHER" id="PTHR10545">
    <property type="entry name" value="DIAMINE N-ACETYLTRANSFERASE"/>
    <property type="match status" value="1"/>
</dbReference>
<dbReference type="AlphaFoldDB" id="A0A4R7TC11"/>
<dbReference type="PANTHER" id="PTHR10545:SF29">
    <property type="entry name" value="GH14572P-RELATED"/>
    <property type="match status" value="1"/>
</dbReference>
<dbReference type="InterPro" id="IPR051016">
    <property type="entry name" value="Diverse_Substrate_AcTransf"/>
</dbReference>
<protein>
    <submittedName>
        <fullName evidence="6">L-amino acid N-acyltransferase YncA</fullName>
    </submittedName>
</protein>